<comment type="similarity">
    <text evidence="7">Belongs to the Pup ligase/Pup deamidase family. Pup-conjugating enzyme subfamily.</text>
</comment>
<dbReference type="EC" id="6.3.1.19" evidence="7 8"/>
<keyword evidence="6 7" id="KW-0460">Magnesium</keyword>
<comment type="pathway">
    <text evidence="7">Protein modification; protein pupylation.</text>
</comment>
<feature type="binding site" evidence="7">
    <location>
        <position position="55"/>
    </location>
    <ligand>
        <name>Mg(2+)</name>
        <dbReference type="ChEBI" id="CHEBI:18420"/>
    </ligand>
</feature>
<feature type="active site" description="Proton acceptor" evidence="7 9">
    <location>
        <position position="57"/>
    </location>
</feature>
<reference evidence="10 11" key="2">
    <citation type="submission" date="2018-12" db="EMBL/GenBank/DDBJ databases">
        <title>Nakamurella antarcticus sp. nov., isolated from Antarctica South Shetland Islands soil.</title>
        <authorList>
            <person name="Peng F."/>
        </authorList>
    </citation>
    <scope>NUCLEOTIDE SEQUENCE [LARGE SCALE GENOMIC DNA]</scope>
    <source>
        <strain evidence="10 11">S14-144</strain>
    </source>
</reference>
<keyword evidence="5 7" id="KW-0067">ATP-binding</keyword>
<gene>
    <name evidence="7 10" type="primary">pafA</name>
    <name evidence="10" type="ORF">EH165_06940</name>
</gene>
<evidence type="ECO:0000256" key="2">
    <source>
        <dbReference type="ARBA" id="ARBA00022723"/>
    </source>
</evidence>
<dbReference type="KEGG" id="nak:EH165_06940"/>
<feature type="binding site" evidence="7">
    <location>
        <position position="63"/>
    </location>
    <ligand>
        <name>Mg(2+)</name>
        <dbReference type="ChEBI" id="CHEBI:18420"/>
    </ligand>
</feature>
<dbReference type="RefSeq" id="WP_124798768.1">
    <property type="nucleotide sequence ID" value="NZ_CP034170.1"/>
</dbReference>
<feature type="binding site" evidence="7">
    <location>
        <position position="66"/>
    </location>
    <ligand>
        <name>ATP</name>
        <dbReference type="ChEBI" id="CHEBI:30616"/>
    </ligand>
</feature>
<evidence type="ECO:0000256" key="8">
    <source>
        <dbReference type="NCBIfam" id="TIGR03686"/>
    </source>
</evidence>
<feature type="binding site" evidence="7">
    <location>
        <position position="53"/>
    </location>
    <ligand>
        <name>ATP</name>
        <dbReference type="ChEBI" id="CHEBI:30616"/>
    </ligand>
</feature>
<dbReference type="PANTHER" id="PTHR42307:SF3">
    <property type="entry name" value="PUP--PROTEIN LIGASE"/>
    <property type="match status" value="1"/>
</dbReference>
<dbReference type="GO" id="GO:0010498">
    <property type="term" value="P:proteasomal protein catabolic process"/>
    <property type="evidence" value="ECO:0007669"/>
    <property type="project" value="UniProtKB-UniRule"/>
</dbReference>
<evidence type="ECO:0000256" key="6">
    <source>
        <dbReference type="ARBA" id="ARBA00022842"/>
    </source>
</evidence>
<dbReference type="GO" id="GO:0000287">
    <property type="term" value="F:magnesium ion binding"/>
    <property type="evidence" value="ECO:0007669"/>
    <property type="project" value="UniProtKB-UniRule"/>
</dbReference>
<feature type="binding site" evidence="7">
    <location>
        <position position="419"/>
    </location>
    <ligand>
        <name>ATP</name>
        <dbReference type="ChEBI" id="CHEBI:30616"/>
    </ligand>
</feature>
<organism evidence="10 11">
    <name type="scientific">Nakamurella antarctica</name>
    <dbReference type="NCBI Taxonomy" id="1902245"/>
    <lineage>
        <taxon>Bacteria</taxon>
        <taxon>Bacillati</taxon>
        <taxon>Actinomycetota</taxon>
        <taxon>Actinomycetes</taxon>
        <taxon>Nakamurellales</taxon>
        <taxon>Nakamurellaceae</taxon>
        <taxon>Nakamurella</taxon>
    </lineage>
</organism>
<dbReference type="HAMAP" id="MF_02111">
    <property type="entry name" value="Pup_ligase"/>
    <property type="match status" value="1"/>
</dbReference>
<keyword evidence="4 7" id="KW-0833">Ubl conjugation pathway</keyword>
<dbReference type="NCBIfam" id="TIGR03686">
    <property type="entry name" value="pupylate_PafA"/>
    <property type="match status" value="1"/>
</dbReference>
<comment type="catalytic activity">
    <reaction evidence="7">
        <text>ATP + [prokaryotic ubiquitin-like protein]-L-glutamate + [protein]-L-lysine = ADP + phosphate + N(6)-([prokaryotic ubiquitin-like protein]-gamma-L-glutamyl)-[protein]-L-lysine.</text>
        <dbReference type="EC" id="6.3.1.19"/>
    </reaction>
</comment>
<evidence type="ECO:0000256" key="1">
    <source>
        <dbReference type="ARBA" id="ARBA00022598"/>
    </source>
</evidence>
<evidence type="ECO:0000313" key="10">
    <source>
        <dbReference type="EMBL" id="AZI57916.1"/>
    </source>
</evidence>
<dbReference type="AlphaFoldDB" id="A0A3G8ZV79"/>
<dbReference type="Proteomes" id="UP000268084">
    <property type="component" value="Chromosome"/>
</dbReference>
<evidence type="ECO:0000256" key="3">
    <source>
        <dbReference type="ARBA" id="ARBA00022741"/>
    </source>
</evidence>
<name>A0A3G8ZV79_9ACTN</name>
<comment type="miscellaneous">
    <text evidence="7">The reaction mechanism probably proceeds via the activation of Pup by phosphorylation of its C-terminal glutamate, which is then subject to nucleophilic attack by the substrate lysine, resulting in an isopeptide bond and the release of phosphate as a good leaving group.</text>
</comment>
<evidence type="ECO:0000256" key="9">
    <source>
        <dbReference type="PIRSR" id="PIRSR018077-1"/>
    </source>
</evidence>
<keyword evidence="11" id="KW-1185">Reference proteome</keyword>
<dbReference type="InterPro" id="IPR022279">
    <property type="entry name" value="Pup_ligase"/>
</dbReference>
<keyword evidence="3 7" id="KW-0547">Nucleotide-binding</keyword>
<dbReference type="GO" id="GO:0005524">
    <property type="term" value="F:ATP binding"/>
    <property type="evidence" value="ECO:0007669"/>
    <property type="project" value="UniProtKB-UniRule"/>
</dbReference>
<evidence type="ECO:0000256" key="5">
    <source>
        <dbReference type="ARBA" id="ARBA00022840"/>
    </source>
</evidence>
<evidence type="ECO:0000256" key="4">
    <source>
        <dbReference type="ARBA" id="ARBA00022786"/>
    </source>
</evidence>
<dbReference type="UniPathway" id="UPA00998"/>
<dbReference type="OrthoDB" id="9760627at2"/>
<dbReference type="GO" id="GO:0016879">
    <property type="term" value="F:ligase activity, forming carbon-nitrogen bonds"/>
    <property type="evidence" value="ECO:0007669"/>
    <property type="project" value="UniProtKB-UniRule"/>
</dbReference>
<comment type="function">
    <text evidence="7">Catalyzes the covalent attachment of the prokaryotic ubiquitin-like protein modifier Pup to the proteasomal substrate proteins, thereby targeting them for proteasomal degradation. This tagging system is termed pupylation. The ligation reaction involves the side-chain carboxylate of the C-terminal glutamate of Pup and the side-chain amino group of a substrate lysine.</text>
</comment>
<keyword evidence="2 7" id="KW-0479">Metal-binding</keyword>
<dbReference type="UniPathway" id="UPA00997"/>
<dbReference type="GO" id="GO:0070490">
    <property type="term" value="P:protein pupylation"/>
    <property type="evidence" value="ECO:0007669"/>
    <property type="project" value="UniProtKB-UniRule"/>
</dbReference>
<dbReference type="EMBL" id="CP034170">
    <property type="protein sequence ID" value="AZI57916.1"/>
    <property type="molecule type" value="Genomic_DNA"/>
</dbReference>
<dbReference type="Pfam" id="PF03136">
    <property type="entry name" value="Pup_ligase"/>
    <property type="match status" value="1"/>
</dbReference>
<comment type="pathway">
    <text evidence="7">Protein degradation; proteasomal Pup-dependent pathway.</text>
</comment>
<keyword evidence="1 7" id="KW-0436">Ligase</keyword>
<dbReference type="GO" id="GO:0019941">
    <property type="term" value="P:modification-dependent protein catabolic process"/>
    <property type="evidence" value="ECO:0007669"/>
    <property type="project" value="UniProtKB-UniRule"/>
</dbReference>
<dbReference type="PANTHER" id="PTHR42307">
    <property type="entry name" value="PUP DEAMIDASE/DEPUPYLASE"/>
    <property type="match status" value="1"/>
</dbReference>
<accession>A0A3G8ZV79</accession>
<dbReference type="InterPro" id="IPR004347">
    <property type="entry name" value="Pup_ligase/deamidase"/>
</dbReference>
<feature type="binding site" evidence="7">
    <location>
        <position position="9"/>
    </location>
    <ligand>
        <name>Mg(2+)</name>
        <dbReference type="ChEBI" id="CHEBI:18420"/>
    </ligand>
</feature>
<sequence length="452" mass="50700">MQRRIMGIETEFGITCTFKGQRRLSPDEVARYLFRRVVSWGRSSNVFLRNGSRLYLDVGSHPEYATAECDDLLTLIAHDKAGERILHDLVIDAEERLVEEGVGGDIYLFKNNTDSAGNSYGCHENFLISRQGEFSRISDGMIPFLVTRQLVAGAGKVLQTPRGATYCLSQRAEHIWEGVSSATTRSRPIINTRDEPHADAERFRRLHVIVGDSNMSQTTTLLKVGAAALVLEMIEAGVPLRDFTFENPIRAIREISNDLTGRRLVKLARGGEINAFDAQSDYYNRAVAFVAKRGSDPISERVLDLWGRTLRAIESNNFSAVDTEIDWIIKKKLIDRYMAKNNLDLTSPRVAQIDLTYHDVRPGRGLYSLLEARGQAATVVTEAQILEATTVAPQTTRAKLRGEFVAAAQDAGRDYTVDWVHLKLNDQAQRTVLLKDPFKCVDERVDKLIESI</sequence>
<dbReference type="PIRSF" id="PIRSF018077">
    <property type="entry name" value="UCP018077"/>
    <property type="match status" value="1"/>
</dbReference>
<dbReference type="GO" id="GO:0019787">
    <property type="term" value="F:ubiquitin-like protein transferase activity"/>
    <property type="evidence" value="ECO:0007669"/>
    <property type="project" value="UniProtKB-UniRule"/>
</dbReference>
<reference evidence="10 11" key="1">
    <citation type="submission" date="2018-11" db="EMBL/GenBank/DDBJ databases">
        <authorList>
            <person name="Da X."/>
        </authorList>
    </citation>
    <scope>NUCLEOTIDE SEQUENCE [LARGE SCALE GENOMIC DNA]</scope>
    <source>
        <strain evidence="10 11">S14-144</strain>
    </source>
</reference>
<protein>
    <recommendedName>
        <fullName evidence="7 8">Pup--protein ligase</fullName>
        <ecNumber evidence="7 8">6.3.1.19</ecNumber>
    </recommendedName>
    <alternativeName>
        <fullName evidence="7">Proteasome accessory factor A</fullName>
    </alternativeName>
    <alternativeName>
        <fullName evidence="7">Pup-conjugating enzyme</fullName>
    </alternativeName>
</protein>
<evidence type="ECO:0000313" key="11">
    <source>
        <dbReference type="Proteomes" id="UP000268084"/>
    </source>
</evidence>
<proteinExistence type="inferred from homology"/>
<evidence type="ECO:0000256" key="7">
    <source>
        <dbReference type="HAMAP-Rule" id="MF_02111"/>
    </source>
</evidence>